<dbReference type="Pfam" id="PF10551">
    <property type="entry name" value="MULE"/>
    <property type="match status" value="1"/>
</dbReference>
<dbReference type="EMBL" id="JAEFCI010003471">
    <property type="protein sequence ID" value="KAG5461552.1"/>
    <property type="molecule type" value="Genomic_DNA"/>
</dbReference>
<keyword evidence="5" id="KW-1185">Reference proteome</keyword>
<evidence type="ECO:0008006" key="6">
    <source>
        <dbReference type="Google" id="ProtNLM"/>
    </source>
</evidence>
<dbReference type="InterPro" id="IPR004330">
    <property type="entry name" value="FAR1_DNA_bnd_dom"/>
</dbReference>
<sequence>MKIPRISSVGREAENDARDYLNVAEDSHQFSPLFQVVGSVFPGIPGAVPIDLSDPFIGKHYPTVNAAEHSFRGYAFRKGFSIRRNRSWANGQEATLMKRVWVCSCAGHLKGKQPIEGVQQRDRRNSRADCKVVLRASKRPHKLFPDVIEREVIAFKTEHSHPLVPGDGARSLAAYRNISEYCREQLIKYKATGLNVAASVRLLELDTGARAREFPFTEKDVRNYLACFFSGEEEMDASKMVDVPEKAQMDDEDFIYRYKMDEEGRLEHLFWMPGESVRLYRKFGDVVCFDTTCKLNTYDMLFGIMVGVNNHGQSVIFGCCLLRNEKTATFTWVFETWLEIVRKPPVAILTDQDGCIVDVIAKIFPSTKHAFSCSGHSIIPSFLRSTHRLPSMYRSTLMLSVRFQ</sequence>
<proteinExistence type="predicted"/>
<dbReference type="OrthoDB" id="128308at2759"/>
<dbReference type="Pfam" id="PF26175">
    <property type="entry name" value="HTH_FAR1"/>
    <property type="match status" value="1"/>
</dbReference>
<name>A0A8H7ZYJ0_9FUNG</name>
<dbReference type="Proteomes" id="UP000673691">
    <property type="component" value="Unassembled WGS sequence"/>
</dbReference>
<feature type="domain" description="FAR1" evidence="1">
    <location>
        <begin position="72"/>
        <end position="165"/>
    </location>
</feature>
<dbReference type="PANTHER" id="PTHR47718:SF9">
    <property type="entry name" value="PROTEIN FAR1-RELATED SEQUENCE"/>
    <property type="match status" value="1"/>
</dbReference>
<comment type="caution">
    <text evidence="4">The sequence shown here is derived from an EMBL/GenBank/DDBJ whole genome shotgun (WGS) entry which is preliminary data.</text>
</comment>
<protein>
    <recommendedName>
        <fullName evidence="6">Protein FAR1-RELATED SEQUENCE</fullName>
    </recommendedName>
</protein>
<feature type="domain" description="FAR1-related sequence 11-like HTH-like" evidence="3">
    <location>
        <begin position="177"/>
        <end position="225"/>
    </location>
</feature>
<dbReference type="AlphaFoldDB" id="A0A8H7ZYJ0"/>
<feature type="domain" description="MULE transposase" evidence="2">
    <location>
        <begin position="286"/>
        <end position="371"/>
    </location>
</feature>
<evidence type="ECO:0000259" key="2">
    <source>
        <dbReference type="Pfam" id="PF10551"/>
    </source>
</evidence>
<organism evidence="4 5">
    <name type="scientific">Olpidium bornovanus</name>
    <dbReference type="NCBI Taxonomy" id="278681"/>
    <lineage>
        <taxon>Eukaryota</taxon>
        <taxon>Fungi</taxon>
        <taxon>Fungi incertae sedis</taxon>
        <taxon>Olpidiomycota</taxon>
        <taxon>Olpidiomycotina</taxon>
        <taxon>Olpidiomycetes</taxon>
        <taxon>Olpidiales</taxon>
        <taxon>Olpidiaceae</taxon>
        <taxon>Olpidium</taxon>
    </lineage>
</organism>
<dbReference type="InterPro" id="IPR058778">
    <property type="entry name" value="HTH_FAR1-11-like"/>
</dbReference>
<evidence type="ECO:0000259" key="1">
    <source>
        <dbReference type="Pfam" id="PF03101"/>
    </source>
</evidence>
<accession>A0A8H7ZYJ0</accession>
<evidence type="ECO:0000313" key="5">
    <source>
        <dbReference type="Proteomes" id="UP000673691"/>
    </source>
</evidence>
<dbReference type="PANTHER" id="PTHR47718">
    <property type="entry name" value="OS01G0519700 PROTEIN"/>
    <property type="match status" value="1"/>
</dbReference>
<evidence type="ECO:0000259" key="3">
    <source>
        <dbReference type="Pfam" id="PF26175"/>
    </source>
</evidence>
<dbReference type="Pfam" id="PF03101">
    <property type="entry name" value="FAR1"/>
    <property type="match status" value="1"/>
</dbReference>
<reference evidence="4 5" key="1">
    <citation type="journal article" name="Sci. Rep.">
        <title>Genome-scale phylogenetic analyses confirm Olpidium as the closest living zoosporic fungus to the non-flagellated, terrestrial fungi.</title>
        <authorList>
            <person name="Chang Y."/>
            <person name="Rochon D."/>
            <person name="Sekimoto S."/>
            <person name="Wang Y."/>
            <person name="Chovatia M."/>
            <person name="Sandor L."/>
            <person name="Salamov A."/>
            <person name="Grigoriev I.V."/>
            <person name="Stajich J.E."/>
            <person name="Spatafora J.W."/>
        </authorList>
    </citation>
    <scope>NUCLEOTIDE SEQUENCE [LARGE SCALE GENOMIC DNA]</scope>
    <source>
        <strain evidence="4">S191</strain>
    </source>
</reference>
<gene>
    <name evidence="4" type="ORF">BJ554DRAFT_6234</name>
</gene>
<evidence type="ECO:0000313" key="4">
    <source>
        <dbReference type="EMBL" id="KAG5461552.1"/>
    </source>
</evidence>
<dbReference type="InterPro" id="IPR018289">
    <property type="entry name" value="MULE_transposase_dom"/>
</dbReference>